<gene>
    <name evidence="2" type="ORF">GSF22_21540</name>
</gene>
<dbReference type="Pfam" id="PF02515">
    <property type="entry name" value="CoA_transf_3"/>
    <property type="match status" value="1"/>
</dbReference>
<evidence type="ECO:0000313" key="2">
    <source>
        <dbReference type="EMBL" id="MBO4208573.1"/>
    </source>
</evidence>
<dbReference type="InterPro" id="IPR003673">
    <property type="entry name" value="CoA-Trfase_fam_III"/>
</dbReference>
<dbReference type="SUPFAM" id="SSF89796">
    <property type="entry name" value="CoA-transferase family III (CaiB/BaiF)"/>
    <property type="match status" value="1"/>
</dbReference>
<comment type="caution">
    <text evidence="2">The sequence shown here is derived from an EMBL/GenBank/DDBJ whole genome shotgun (WGS) entry which is preliminary data.</text>
</comment>
<dbReference type="Gene3D" id="3.30.1540.10">
    <property type="entry name" value="formyl-coa transferase, domain 3"/>
    <property type="match status" value="1"/>
</dbReference>
<organism evidence="2 3">
    <name type="scientific">Micromonospora echinofusca</name>
    <dbReference type="NCBI Taxonomy" id="47858"/>
    <lineage>
        <taxon>Bacteria</taxon>
        <taxon>Bacillati</taxon>
        <taxon>Actinomycetota</taxon>
        <taxon>Actinomycetes</taxon>
        <taxon>Micromonosporales</taxon>
        <taxon>Micromonosporaceae</taxon>
        <taxon>Micromonospora</taxon>
    </lineage>
</organism>
<evidence type="ECO:0000256" key="1">
    <source>
        <dbReference type="ARBA" id="ARBA00022679"/>
    </source>
</evidence>
<name>A0ABS3VVY0_MICEH</name>
<sequence>MKVLDLSRILAGPFATMHLADLGADVIKVELPGRGDETRHWGPPFAADGTAAYFTVANRNKRALTLDLGSAPGAAIARRLATAADVLVDNFLPGRLARFGLDPDALRTANPGLVTCTITGFGSDSAAAGRPSFDFLAQAAGGLMSITGAEDGVPTKVGVAIVDLAAGLFATTGILAALRRRDHTGQGAHVEVPLFDAVVGLLANQAANWLVGGVEPVPMGNAHPNIVPYESFPTADRPLALAVGTDRQFVRLVAVLGVPELADDDRFRTNADRVRHREALRPVLIARLATAPRSRWLELLDEAGVPAAPVNTVPEVFADPLVAQRLLVEVDGGVQVRSPVRLDGRPLPVTDAPPALGRDTDAILAGLGLDAGEIGRLRSAGVA</sequence>
<dbReference type="Proteomes" id="UP000823521">
    <property type="component" value="Unassembled WGS sequence"/>
</dbReference>
<proteinExistence type="predicted"/>
<dbReference type="GO" id="GO:0016740">
    <property type="term" value="F:transferase activity"/>
    <property type="evidence" value="ECO:0007669"/>
    <property type="project" value="UniProtKB-KW"/>
</dbReference>
<dbReference type="PANTHER" id="PTHR48207:SF3">
    <property type="entry name" value="SUCCINATE--HYDROXYMETHYLGLUTARATE COA-TRANSFERASE"/>
    <property type="match status" value="1"/>
</dbReference>
<dbReference type="EMBL" id="WVUH01000208">
    <property type="protein sequence ID" value="MBO4208573.1"/>
    <property type="molecule type" value="Genomic_DNA"/>
</dbReference>
<dbReference type="InterPro" id="IPR050483">
    <property type="entry name" value="CoA-transferase_III_domain"/>
</dbReference>
<keyword evidence="1 2" id="KW-0808">Transferase</keyword>
<keyword evidence="3" id="KW-1185">Reference proteome</keyword>
<dbReference type="InterPro" id="IPR044855">
    <property type="entry name" value="CoA-Trfase_III_dom3_sf"/>
</dbReference>
<reference evidence="2 3" key="1">
    <citation type="submission" date="2019-12" db="EMBL/GenBank/DDBJ databases">
        <title>Whole genome sequencing of endophytic Actinobacterium Micromonospora sp. MPMI6T.</title>
        <authorList>
            <person name="Evv R."/>
            <person name="Podile A.R."/>
        </authorList>
    </citation>
    <scope>NUCLEOTIDE SEQUENCE [LARGE SCALE GENOMIC DNA]</scope>
    <source>
        <strain evidence="2 3">MPMI6</strain>
    </source>
</reference>
<accession>A0ABS3VVY0</accession>
<dbReference type="PANTHER" id="PTHR48207">
    <property type="entry name" value="SUCCINATE--HYDROXYMETHYLGLUTARATE COA-TRANSFERASE"/>
    <property type="match status" value="1"/>
</dbReference>
<evidence type="ECO:0000313" key="3">
    <source>
        <dbReference type="Proteomes" id="UP000823521"/>
    </source>
</evidence>
<dbReference type="InterPro" id="IPR023606">
    <property type="entry name" value="CoA-Trfase_III_dom_1_sf"/>
</dbReference>
<dbReference type="Gene3D" id="3.40.50.10540">
    <property type="entry name" value="Crotonobetainyl-coa:carnitine coa-transferase, domain 1"/>
    <property type="match status" value="1"/>
</dbReference>
<protein>
    <submittedName>
        <fullName evidence="2">CoA transferase</fullName>
    </submittedName>
</protein>